<accession>A0AAD5XYZ8</accession>
<evidence type="ECO:0000313" key="4">
    <source>
        <dbReference type="Proteomes" id="UP001211065"/>
    </source>
</evidence>
<evidence type="ECO:0000256" key="1">
    <source>
        <dbReference type="ARBA" id="ARBA00008511"/>
    </source>
</evidence>
<name>A0AAD5XYZ8_9FUNG</name>
<dbReference type="GO" id="GO:0005737">
    <property type="term" value="C:cytoplasm"/>
    <property type="evidence" value="ECO:0007669"/>
    <property type="project" value="TreeGrafter"/>
</dbReference>
<feature type="domain" description="PIH1 N-terminal" evidence="2">
    <location>
        <begin position="47"/>
        <end position="148"/>
    </location>
</feature>
<reference evidence="3" key="1">
    <citation type="submission" date="2020-05" db="EMBL/GenBank/DDBJ databases">
        <title>Phylogenomic resolution of chytrid fungi.</title>
        <authorList>
            <person name="Stajich J.E."/>
            <person name="Amses K."/>
            <person name="Simmons R."/>
            <person name="Seto K."/>
            <person name="Myers J."/>
            <person name="Bonds A."/>
            <person name="Quandt C.A."/>
            <person name="Barry K."/>
            <person name="Liu P."/>
            <person name="Grigoriev I."/>
            <person name="Longcore J.E."/>
            <person name="James T.Y."/>
        </authorList>
    </citation>
    <scope>NUCLEOTIDE SEQUENCE</scope>
    <source>
        <strain evidence="3">JEL0476</strain>
    </source>
</reference>
<keyword evidence="4" id="KW-1185">Reference proteome</keyword>
<dbReference type="PANTHER" id="PTHR22997">
    <property type="entry name" value="PIH1 DOMAIN-CONTAINING PROTEIN 1"/>
    <property type="match status" value="1"/>
</dbReference>
<organism evidence="3 4">
    <name type="scientific">Clydaea vesicula</name>
    <dbReference type="NCBI Taxonomy" id="447962"/>
    <lineage>
        <taxon>Eukaryota</taxon>
        <taxon>Fungi</taxon>
        <taxon>Fungi incertae sedis</taxon>
        <taxon>Chytridiomycota</taxon>
        <taxon>Chytridiomycota incertae sedis</taxon>
        <taxon>Chytridiomycetes</taxon>
        <taxon>Lobulomycetales</taxon>
        <taxon>Lobulomycetaceae</taxon>
        <taxon>Clydaea</taxon>
    </lineage>
</organism>
<dbReference type="Proteomes" id="UP001211065">
    <property type="component" value="Unassembled WGS sequence"/>
</dbReference>
<dbReference type="InterPro" id="IPR012981">
    <property type="entry name" value="PIH1_N"/>
</dbReference>
<gene>
    <name evidence="3" type="ORF">HK099_001925</name>
</gene>
<evidence type="ECO:0000259" key="2">
    <source>
        <dbReference type="Pfam" id="PF08190"/>
    </source>
</evidence>
<sequence length="277" mass="31472">MNCHLPKNDDFEMLMKNALNSNPSLKKTFDNILSKVQPNKKDKIIKVFSVKTTAQNKYKNITKHYINFCKTADIKKPNDELDIPIILSELRVGEDEFGPYLVSDCIFSFETIKKVENNESFKNDIIDLAFGCIKETFEVVLPATKLRQHALIKNYYHGPFGWSNNGIPIKVNSLEEVKAAKKLDEQQEEDFKKRYNSEKEVANVDEIINIIKSGGCDVDKQETGVSLKPVKTEQSKPLIEEVSCSTFHGSKGKKLKMKKFEIDSDDEGIVSNGIMLV</sequence>
<evidence type="ECO:0000313" key="3">
    <source>
        <dbReference type="EMBL" id="KAJ3227469.1"/>
    </source>
</evidence>
<comment type="caution">
    <text evidence="3">The sequence shown here is derived from an EMBL/GenBank/DDBJ whole genome shotgun (WGS) entry which is preliminary data.</text>
</comment>
<dbReference type="PANTHER" id="PTHR22997:SF3">
    <property type="entry name" value="PROTEIN KINTOUN"/>
    <property type="match status" value="1"/>
</dbReference>
<dbReference type="Pfam" id="PF08190">
    <property type="entry name" value="PIH1"/>
    <property type="match status" value="1"/>
</dbReference>
<comment type="similarity">
    <text evidence="1">Belongs to the PIH1 family.</text>
</comment>
<dbReference type="AlphaFoldDB" id="A0AAD5XYZ8"/>
<dbReference type="EMBL" id="JADGJW010000016">
    <property type="protein sequence ID" value="KAJ3227469.1"/>
    <property type="molecule type" value="Genomic_DNA"/>
</dbReference>
<dbReference type="InterPro" id="IPR050734">
    <property type="entry name" value="PIH1/Kintoun_subfamily"/>
</dbReference>
<proteinExistence type="inferred from homology"/>
<protein>
    <recommendedName>
        <fullName evidence="2">PIH1 N-terminal domain-containing protein</fullName>
    </recommendedName>
</protein>